<comment type="caution">
    <text evidence="1">The sequence shown here is derived from an EMBL/GenBank/DDBJ whole genome shotgun (WGS) entry which is preliminary data.</text>
</comment>
<organism evidence="1 2">
    <name type="scientific">Ramalina farinacea</name>
    <dbReference type="NCBI Taxonomy" id="258253"/>
    <lineage>
        <taxon>Eukaryota</taxon>
        <taxon>Fungi</taxon>
        <taxon>Dikarya</taxon>
        <taxon>Ascomycota</taxon>
        <taxon>Pezizomycotina</taxon>
        <taxon>Lecanoromycetes</taxon>
        <taxon>OSLEUM clade</taxon>
        <taxon>Lecanoromycetidae</taxon>
        <taxon>Lecanorales</taxon>
        <taxon>Lecanorineae</taxon>
        <taxon>Ramalinaceae</taxon>
        <taxon>Ramalina</taxon>
    </lineage>
</organism>
<dbReference type="PANTHER" id="PTHR14187">
    <property type="entry name" value="ALPHA KINASE/ELONGATION FACTOR 2 KINASE"/>
    <property type="match status" value="1"/>
</dbReference>
<evidence type="ECO:0000313" key="1">
    <source>
        <dbReference type="EMBL" id="MDI1486535.1"/>
    </source>
</evidence>
<name>A0AA43QHB0_9LECA</name>
<dbReference type="AlphaFoldDB" id="A0AA43QHB0"/>
<dbReference type="InterPro" id="IPR043129">
    <property type="entry name" value="ATPase_NBD"/>
</dbReference>
<sequence length="270" mass="30584">MASTDIQKPFAGPFSKIGNLVDEQIRQIREKKLSITGIILVGGLGTSPYLYEHLKGKYGGQGINILQSTGTRPRTAICRGAIYKGFHQAMTHPEQSNNRILDMAPAVSVISTVARTSLGIRFDTPFIEGKHLKKDKRWDEDEGIYLATRQMEWYIRKGDNISILKPTQKTWHRHFPSEEHFDNHSYEPIYQCEDDDPPTRLAQSVSRLCDIEFTTNGAYSSLEDWTGKTGRSMKTLNYRVEMIPSGASNEFKVIHKGKTLGSQNVKTEFQ</sequence>
<evidence type="ECO:0000313" key="2">
    <source>
        <dbReference type="Proteomes" id="UP001161017"/>
    </source>
</evidence>
<accession>A0AA43QHB0</accession>
<dbReference type="PANTHER" id="PTHR14187:SF5">
    <property type="entry name" value="HEAT SHOCK 70 KDA PROTEIN 12A"/>
    <property type="match status" value="1"/>
</dbReference>
<reference evidence="1" key="1">
    <citation type="journal article" date="2023" name="Genome Biol. Evol.">
        <title>First Whole Genome Sequence and Flow Cytometry Genome Size Data for the Lichen-Forming Fungus Ramalina farinacea (Ascomycota).</title>
        <authorList>
            <person name="Llewellyn T."/>
            <person name="Mian S."/>
            <person name="Hill R."/>
            <person name="Leitch I.J."/>
            <person name="Gaya E."/>
        </authorList>
    </citation>
    <scope>NUCLEOTIDE SEQUENCE</scope>
    <source>
        <strain evidence="1">LIQ254RAFAR</strain>
    </source>
</reference>
<dbReference type="Proteomes" id="UP001161017">
    <property type="component" value="Unassembled WGS sequence"/>
</dbReference>
<keyword evidence="2" id="KW-1185">Reference proteome</keyword>
<protein>
    <submittedName>
        <fullName evidence="1">Uncharacterized protein</fullName>
    </submittedName>
</protein>
<dbReference type="EMBL" id="JAPUFD010000003">
    <property type="protein sequence ID" value="MDI1486535.1"/>
    <property type="molecule type" value="Genomic_DNA"/>
</dbReference>
<gene>
    <name evidence="1" type="ORF">OHK93_005766</name>
</gene>
<dbReference type="SUPFAM" id="SSF53067">
    <property type="entry name" value="Actin-like ATPase domain"/>
    <property type="match status" value="1"/>
</dbReference>
<proteinExistence type="predicted"/>